<accession>A0A7I7PDY6</accession>
<dbReference type="AlphaFoldDB" id="A0A7I7PDY6"/>
<evidence type="ECO:0008006" key="4">
    <source>
        <dbReference type="Google" id="ProtNLM"/>
    </source>
</evidence>
<reference evidence="2 3" key="1">
    <citation type="journal article" date="2019" name="Emerg. Microbes Infect.">
        <title>Comprehensive subspecies identification of 175 nontuberculous mycobacteria species based on 7547 genomic profiles.</title>
        <authorList>
            <person name="Matsumoto Y."/>
            <person name="Kinjo T."/>
            <person name="Motooka D."/>
            <person name="Nabeya D."/>
            <person name="Jung N."/>
            <person name="Uechi K."/>
            <person name="Horii T."/>
            <person name="Iida T."/>
            <person name="Fujita J."/>
            <person name="Nakamura S."/>
        </authorList>
    </citation>
    <scope>NUCLEOTIDE SEQUENCE [LARGE SCALE GENOMIC DNA]</scope>
    <source>
        <strain evidence="2 3">JCM 16367</strain>
    </source>
</reference>
<feature type="signal peptide" evidence="1">
    <location>
        <begin position="1"/>
        <end position="18"/>
    </location>
</feature>
<name>A0A7I7PDY6_9MYCO</name>
<dbReference type="EMBL" id="AP022583">
    <property type="protein sequence ID" value="BBY06847.1"/>
    <property type="molecule type" value="Genomic_DNA"/>
</dbReference>
<dbReference type="Pfam" id="PF08310">
    <property type="entry name" value="LGFP"/>
    <property type="match status" value="2"/>
</dbReference>
<organism evidence="2 3">
    <name type="scientific">Mycobacterium noviomagense</name>
    <dbReference type="NCBI Taxonomy" id="459858"/>
    <lineage>
        <taxon>Bacteria</taxon>
        <taxon>Bacillati</taxon>
        <taxon>Actinomycetota</taxon>
        <taxon>Actinomycetes</taxon>
        <taxon>Mycobacteriales</taxon>
        <taxon>Mycobacteriaceae</taxon>
        <taxon>Mycobacterium</taxon>
    </lineage>
</organism>
<feature type="chain" id="PRO_5039366938" description="LGFP repeat-containing protein" evidence="1">
    <location>
        <begin position="19"/>
        <end position="157"/>
    </location>
</feature>
<dbReference type="KEGG" id="mnv:MNVI_21650"/>
<proteinExistence type="predicted"/>
<protein>
    <recommendedName>
        <fullName evidence="4">LGFP repeat-containing protein</fullName>
    </recommendedName>
</protein>
<dbReference type="Proteomes" id="UP000466894">
    <property type="component" value="Chromosome"/>
</dbReference>
<dbReference type="InterPro" id="IPR013207">
    <property type="entry name" value="LGFP"/>
</dbReference>
<evidence type="ECO:0000313" key="2">
    <source>
        <dbReference type="EMBL" id="BBY06847.1"/>
    </source>
</evidence>
<keyword evidence="1" id="KW-0732">Signal</keyword>
<evidence type="ECO:0000313" key="3">
    <source>
        <dbReference type="Proteomes" id="UP000466894"/>
    </source>
</evidence>
<gene>
    <name evidence="2" type="ORF">MNVI_21650</name>
</gene>
<dbReference type="PROSITE" id="PS51257">
    <property type="entry name" value="PROKAR_LIPOPROTEIN"/>
    <property type="match status" value="1"/>
</dbReference>
<dbReference type="RefSeq" id="WP_232070395.1">
    <property type="nucleotide sequence ID" value="NZ_AP022583.1"/>
</dbReference>
<evidence type="ECO:0000256" key="1">
    <source>
        <dbReference type="SAM" id="SignalP"/>
    </source>
</evidence>
<sequence length="157" mass="16289">MIVSRLAVVMAIAGIVAAGCSSAPDPTGPTSAAGVTTQWFAATSGKFLLQGAILQKYNEVGASNSPLGSPISNEQPGPGGGRYSKFEGGGIYWTPQTGAHVVLGAIRDLWRNDYGGPAGPLGYPTADQQEIPGGWQQTFQHGTVTYTDGQTHIQMQP</sequence>